<accession>A0ABV6FQB7</accession>
<dbReference type="RefSeq" id="WP_382386504.1">
    <property type="nucleotide sequence ID" value="NZ_JBHLWI010000009.1"/>
</dbReference>
<reference evidence="2 3" key="1">
    <citation type="submission" date="2024-09" db="EMBL/GenBank/DDBJ databases">
        <authorList>
            <person name="Sun Q."/>
            <person name="Mori K."/>
        </authorList>
    </citation>
    <scope>NUCLEOTIDE SEQUENCE [LARGE SCALE GENOMIC DNA]</scope>
    <source>
        <strain evidence="2 3">CCM 7650</strain>
    </source>
</reference>
<keyword evidence="1" id="KW-0175">Coiled coil</keyword>
<evidence type="ECO:0000256" key="1">
    <source>
        <dbReference type="SAM" id="Coils"/>
    </source>
</evidence>
<feature type="coiled-coil region" evidence="1">
    <location>
        <begin position="15"/>
        <end position="49"/>
    </location>
</feature>
<proteinExistence type="predicted"/>
<evidence type="ECO:0000313" key="2">
    <source>
        <dbReference type="EMBL" id="MFC0262064.1"/>
    </source>
</evidence>
<dbReference type="EMBL" id="JBHLWI010000009">
    <property type="protein sequence ID" value="MFC0262064.1"/>
    <property type="molecule type" value="Genomic_DNA"/>
</dbReference>
<sequence>MKTKIFKVEHAEFKRKLLEASIKKHQSVIDDLQNSIKELLGNEEIINEDESDMSLQGFKTEQIQKANLIGNQVSFANDEMTLLNNMLPGIEDIHDEVILGSVVVTDKMNFFVSASIEQFEVEGIKIFGLSTESPLFQEMKGKRKGDKFSFKDQEYKILDLF</sequence>
<organism evidence="2 3">
    <name type="scientific">Fontibacter flavus</name>
    <dbReference type="NCBI Taxonomy" id="654838"/>
    <lineage>
        <taxon>Bacteria</taxon>
        <taxon>Pseudomonadati</taxon>
        <taxon>Bacteroidota</taxon>
        <taxon>Cytophagia</taxon>
        <taxon>Cytophagales</taxon>
        <taxon>Cyclobacteriaceae</taxon>
        <taxon>Fontibacter</taxon>
    </lineage>
</organism>
<protein>
    <submittedName>
        <fullName evidence="2">Uncharacterized protein</fullName>
    </submittedName>
</protein>
<evidence type="ECO:0000313" key="3">
    <source>
        <dbReference type="Proteomes" id="UP001589797"/>
    </source>
</evidence>
<gene>
    <name evidence="2" type="ORF">ACFFIP_05165</name>
</gene>
<dbReference type="Proteomes" id="UP001589797">
    <property type="component" value="Unassembled WGS sequence"/>
</dbReference>
<comment type="caution">
    <text evidence="2">The sequence shown here is derived from an EMBL/GenBank/DDBJ whole genome shotgun (WGS) entry which is preliminary data.</text>
</comment>
<keyword evidence="3" id="KW-1185">Reference proteome</keyword>
<name>A0ABV6FQB7_9BACT</name>